<name>A0AAD6FLF1_9TELE</name>
<protein>
    <submittedName>
        <fullName evidence="2">Uncharacterized protein</fullName>
    </submittedName>
</protein>
<accession>A0AAD6FLF1</accession>
<evidence type="ECO:0000256" key="1">
    <source>
        <dbReference type="SAM" id="MobiDB-lite"/>
    </source>
</evidence>
<dbReference type="EMBL" id="JAPTMU010000009">
    <property type="protein sequence ID" value="KAJ4938477.1"/>
    <property type="molecule type" value="Genomic_DNA"/>
</dbReference>
<dbReference type="AlphaFoldDB" id="A0AAD6FLF1"/>
<reference evidence="2" key="1">
    <citation type="submission" date="2022-11" db="EMBL/GenBank/DDBJ databases">
        <title>Chromosome-level genome of Pogonophryne albipinna.</title>
        <authorList>
            <person name="Jo E."/>
        </authorList>
    </citation>
    <scope>NUCLEOTIDE SEQUENCE</scope>
    <source>
        <strain evidence="2">SGF0006</strain>
        <tissue evidence="2">Muscle</tissue>
    </source>
</reference>
<dbReference type="Proteomes" id="UP001219934">
    <property type="component" value="Unassembled WGS sequence"/>
</dbReference>
<gene>
    <name evidence="2" type="ORF">JOQ06_003096</name>
</gene>
<evidence type="ECO:0000313" key="3">
    <source>
        <dbReference type="Proteomes" id="UP001219934"/>
    </source>
</evidence>
<feature type="non-terminal residue" evidence="2">
    <location>
        <position position="118"/>
    </location>
</feature>
<keyword evidence="3" id="KW-1185">Reference proteome</keyword>
<organism evidence="2 3">
    <name type="scientific">Pogonophryne albipinna</name>
    <dbReference type="NCBI Taxonomy" id="1090488"/>
    <lineage>
        <taxon>Eukaryota</taxon>
        <taxon>Metazoa</taxon>
        <taxon>Chordata</taxon>
        <taxon>Craniata</taxon>
        <taxon>Vertebrata</taxon>
        <taxon>Euteleostomi</taxon>
        <taxon>Actinopterygii</taxon>
        <taxon>Neopterygii</taxon>
        <taxon>Teleostei</taxon>
        <taxon>Neoteleostei</taxon>
        <taxon>Acanthomorphata</taxon>
        <taxon>Eupercaria</taxon>
        <taxon>Perciformes</taxon>
        <taxon>Notothenioidei</taxon>
        <taxon>Pogonophryne</taxon>
    </lineage>
</organism>
<proteinExistence type="predicted"/>
<feature type="region of interest" description="Disordered" evidence="1">
    <location>
        <begin position="92"/>
        <end position="118"/>
    </location>
</feature>
<sequence length="118" mass="12857">PKRKRILNGVVILYAELRRDTFGVCACGKVLVFCSLPLPRVHHKTTGMNTSLKTVRSLPSAPPPLLLHSNMALGQQPSKALYSSNHKEAQIRAELDVSQDPGPHSPGSWGQPIISGRQ</sequence>
<evidence type="ECO:0000313" key="2">
    <source>
        <dbReference type="EMBL" id="KAJ4938477.1"/>
    </source>
</evidence>
<comment type="caution">
    <text evidence="2">The sequence shown here is derived from an EMBL/GenBank/DDBJ whole genome shotgun (WGS) entry which is preliminary data.</text>
</comment>